<evidence type="ECO:0000313" key="3">
    <source>
        <dbReference type="Proteomes" id="UP000001294"/>
    </source>
</evidence>
<gene>
    <name evidence="2" type="ORF">PMAA_102270</name>
</gene>
<dbReference type="Proteomes" id="UP000001294">
    <property type="component" value="Unassembled WGS sequence"/>
</dbReference>
<sequence>MELTTTLSNSTSLATLAVQTEREVLDTMTVEQLIDQSAVASRFGEMTLNKLRTWYRLLFARLEYEDDIGKKYQFLEMGAVIFQDYLLTGDLFAAEYLEKSELEKKASSVKHARQSFNNWRYVETKWGVVAKGALEQVGNGIGTIADAAAMARAIEWPDSCACINRAVIDRLQTTKRGRSAAKNVIAGDIKKAAATLKTGSSQINHPSSEEIRGLGLDLQDSGLLGPRRARAIQPNFFDDAEMDNATQQLRIGPGPGTTKKDEGYRGEPRTRKRRKVVSQDKHDPVLVYQYSDTSLSTRESPECRCTNQAGQFASTIGCPSSTGSENVWALVVSVKDLVKDLCDIHVLKLAEYVELASDHISNIRTKLICLASETSLATAKRRNRTWFTEFSNELDWLRIYPHLNYRPDITSHTQIRVSSERLFELIRPFVAFDENYGRMLNEDGAVVIKNYLGRFQDQGQKWEKAYQSFGDEFSMFQHHGQGSELKNPLVEAMKHSIVQQFF</sequence>
<dbReference type="EMBL" id="DS995902">
    <property type="protein sequence ID" value="EEA23643.1"/>
    <property type="molecule type" value="Genomic_DNA"/>
</dbReference>
<evidence type="ECO:0000313" key="2">
    <source>
        <dbReference type="EMBL" id="EEA23643.1"/>
    </source>
</evidence>
<dbReference type="AlphaFoldDB" id="B6QH25"/>
<keyword evidence="3" id="KW-1185">Reference proteome</keyword>
<proteinExistence type="predicted"/>
<feature type="compositionally biased region" description="Basic and acidic residues" evidence="1">
    <location>
        <begin position="258"/>
        <end position="269"/>
    </location>
</feature>
<accession>B6QH25</accession>
<dbReference type="VEuPathDB" id="FungiDB:PMAA_102270"/>
<name>B6QH25_TALMQ</name>
<evidence type="ECO:0000256" key="1">
    <source>
        <dbReference type="SAM" id="MobiDB-lite"/>
    </source>
</evidence>
<dbReference type="HOGENOM" id="CLU_543020_0_0_1"/>
<feature type="region of interest" description="Disordered" evidence="1">
    <location>
        <begin position="247"/>
        <end position="271"/>
    </location>
</feature>
<reference evidence="3" key="1">
    <citation type="journal article" date="2015" name="Genome Announc.">
        <title>Genome sequence of the AIDS-associated pathogen Penicillium marneffei (ATCC18224) and its near taxonomic relative Talaromyces stipitatus (ATCC10500).</title>
        <authorList>
            <person name="Nierman W.C."/>
            <person name="Fedorova-Abrams N.D."/>
            <person name="Andrianopoulos A."/>
        </authorList>
    </citation>
    <scope>NUCLEOTIDE SEQUENCE [LARGE SCALE GENOMIC DNA]</scope>
    <source>
        <strain evidence="3">ATCC 18224 / CBS 334.59 / QM 7333</strain>
    </source>
</reference>
<protein>
    <submittedName>
        <fullName evidence="2">Uncharacterized protein</fullName>
    </submittedName>
</protein>
<organism evidence="2 3">
    <name type="scientific">Talaromyces marneffei (strain ATCC 18224 / CBS 334.59 / QM 7333)</name>
    <name type="common">Penicillium marneffei</name>
    <dbReference type="NCBI Taxonomy" id="441960"/>
    <lineage>
        <taxon>Eukaryota</taxon>
        <taxon>Fungi</taxon>
        <taxon>Dikarya</taxon>
        <taxon>Ascomycota</taxon>
        <taxon>Pezizomycotina</taxon>
        <taxon>Eurotiomycetes</taxon>
        <taxon>Eurotiomycetidae</taxon>
        <taxon>Eurotiales</taxon>
        <taxon>Trichocomaceae</taxon>
        <taxon>Talaromyces</taxon>
        <taxon>Talaromyces sect. Talaromyces</taxon>
    </lineage>
</organism>